<dbReference type="InterPro" id="IPR012338">
    <property type="entry name" value="Beta-lactam/transpept-like"/>
</dbReference>
<protein>
    <submittedName>
        <fullName evidence="1">Uncharacterized protein</fullName>
    </submittedName>
</protein>
<dbReference type="Proteomes" id="UP001321477">
    <property type="component" value="Chromosome"/>
</dbReference>
<dbReference type="EMBL" id="AP027734">
    <property type="protein sequence ID" value="BDZ56031.1"/>
    <property type="molecule type" value="Genomic_DNA"/>
</dbReference>
<evidence type="ECO:0000313" key="2">
    <source>
        <dbReference type="Proteomes" id="UP001321477"/>
    </source>
</evidence>
<gene>
    <name evidence="1" type="ORF">GCM10025870_31040</name>
</gene>
<name>A0ABM8H5D0_9MICO</name>
<dbReference type="SUPFAM" id="SSF56601">
    <property type="entry name" value="beta-lactamase/transpeptidase-like"/>
    <property type="match status" value="1"/>
</dbReference>
<reference evidence="2" key="1">
    <citation type="journal article" date="2019" name="Int. J. Syst. Evol. Microbiol.">
        <title>The Global Catalogue of Microorganisms (GCM) 10K type strain sequencing project: providing services to taxonomists for standard genome sequencing and annotation.</title>
        <authorList>
            <consortium name="The Broad Institute Genomics Platform"/>
            <consortium name="The Broad Institute Genome Sequencing Center for Infectious Disease"/>
            <person name="Wu L."/>
            <person name="Ma J."/>
        </authorList>
    </citation>
    <scope>NUCLEOTIDE SEQUENCE [LARGE SCALE GENOMIC DNA]</scope>
    <source>
        <strain evidence="2">NBRC 109019</strain>
    </source>
</reference>
<organism evidence="1 2">
    <name type="scientific">Agromyces marinus</name>
    <dbReference type="NCBI Taxonomy" id="1389020"/>
    <lineage>
        <taxon>Bacteria</taxon>
        <taxon>Bacillati</taxon>
        <taxon>Actinomycetota</taxon>
        <taxon>Actinomycetes</taxon>
        <taxon>Micrococcales</taxon>
        <taxon>Microbacteriaceae</taxon>
        <taxon>Agromyces</taxon>
    </lineage>
</organism>
<sequence>MRTGGKIAIGVGAAPGAPLTGVSVVLFATYSDRDGTLREYSAGTAAAGSEAPAGVDTRFHSASVAAVYGQLVDEATVRFDDPIAATLAPEVLDGLFVVGGVDRFRLASPAPGGAS</sequence>
<evidence type="ECO:0000313" key="1">
    <source>
        <dbReference type="EMBL" id="BDZ56031.1"/>
    </source>
</evidence>
<proteinExistence type="predicted"/>
<keyword evidence="2" id="KW-1185">Reference proteome</keyword>
<accession>A0ABM8H5D0</accession>
<dbReference type="Gene3D" id="3.40.710.10">
    <property type="entry name" value="DD-peptidase/beta-lactamase superfamily"/>
    <property type="match status" value="1"/>
</dbReference>
<dbReference type="RefSeq" id="WP_234659314.1">
    <property type="nucleotide sequence ID" value="NZ_AP027734.1"/>
</dbReference>